<sequence>MLLLLQCPSVCLCRSSVRSTNGCSVIHQEPTQRFMSSNS</sequence>
<dbReference type="Proteomes" id="UP000075424">
    <property type="component" value="Unassembled WGS sequence"/>
</dbReference>
<proteinExistence type="predicted"/>
<evidence type="ECO:0000313" key="2">
    <source>
        <dbReference type="Proteomes" id="UP000075424"/>
    </source>
</evidence>
<name>A0A150MFU8_GEOSE</name>
<dbReference type="PATRIC" id="fig|1422.18.peg.796"/>
<dbReference type="EMBL" id="LQYV01000112">
    <property type="protein sequence ID" value="KYD23293.1"/>
    <property type="molecule type" value="Genomic_DNA"/>
</dbReference>
<gene>
    <name evidence="1" type="ORF">B4109_2261</name>
</gene>
<evidence type="ECO:0000313" key="1">
    <source>
        <dbReference type="EMBL" id="KYD23293.1"/>
    </source>
</evidence>
<dbReference type="AlphaFoldDB" id="A0A150MFU8"/>
<organism evidence="1 2">
    <name type="scientific">Geobacillus stearothermophilus</name>
    <name type="common">Bacillus stearothermophilus</name>
    <dbReference type="NCBI Taxonomy" id="1422"/>
    <lineage>
        <taxon>Bacteria</taxon>
        <taxon>Bacillati</taxon>
        <taxon>Bacillota</taxon>
        <taxon>Bacilli</taxon>
        <taxon>Bacillales</taxon>
        <taxon>Anoxybacillaceae</taxon>
        <taxon>Geobacillus</taxon>
    </lineage>
</organism>
<comment type="caution">
    <text evidence="1">The sequence shown here is derived from an EMBL/GenBank/DDBJ whole genome shotgun (WGS) entry which is preliminary data.</text>
</comment>
<accession>A0A150MFU8</accession>
<reference evidence="1 2" key="1">
    <citation type="submission" date="2016-01" db="EMBL/GenBank/DDBJ databases">
        <title>Draft Genome Sequences of Seven Thermophilic Sporeformers Isolated from Foods.</title>
        <authorList>
            <person name="Berendsen E.M."/>
            <person name="Wells-Bennik M.H."/>
            <person name="Krawcyk A.O."/>
            <person name="De Jong A."/>
            <person name="Holsappel S."/>
            <person name="Eijlander R.T."/>
            <person name="Kuipers O.P."/>
        </authorList>
    </citation>
    <scope>NUCLEOTIDE SEQUENCE [LARGE SCALE GENOMIC DNA]</scope>
    <source>
        <strain evidence="1 2">B4109</strain>
    </source>
</reference>
<protein>
    <submittedName>
        <fullName evidence="1">Uncharacterized protein</fullName>
    </submittedName>
</protein>